<organism evidence="1">
    <name type="scientific">hydrothermal vent metagenome</name>
    <dbReference type="NCBI Taxonomy" id="652676"/>
    <lineage>
        <taxon>unclassified sequences</taxon>
        <taxon>metagenomes</taxon>
        <taxon>ecological metagenomes</taxon>
    </lineage>
</organism>
<name>A0A3B0SCK9_9ZZZZ</name>
<dbReference type="AlphaFoldDB" id="A0A3B0SCK9"/>
<protein>
    <submittedName>
        <fullName evidence="1">Uncharacterized protein</fullName>
    </submittedName>
</protein>
<gene>
    <name evidence="1" type="ORF">MNBD_ACTINO01-524</name>
</gene>
<dbReference type="EMBL" id="UOEI01000307">
    <property type="protein sequence ID" value="VAW01733.1"/>
    <property type="molecule type" value="Genomic_DNA"/>
</dbReference>
<feature type="non-terminal residue" evidence="1">
    <location>
        <position position="1"/>
    </location>
</feature>
<evidence type="ECO:0000313" key="1">
    <source>
        <dbReference type="EMBL" id="VAW01733.1"/>
    </source>
</evidence>
<reference evidence="1" key="1">
    <citation type="submission" date="2018-06" db="EMBL/GenBank/DDBJ databases">
        <authorList>
            <person name="Zhirakovskaya E."/>
        </authorList>
    </citation>
    <scope>NUCLEOTIDE SEQUENCE</scope>
</reference>
<proteinExistence type="predicted"/>
<accession>A0A3B0SCK9</accession>
<sequence length="35" mass="3565">TDRGVLDADQPVHDGSTEAMLAVLLAEAAESDPVA</sequence>